<dbReference type="Proteomes" id="UP000062475">
    <property type="component" value="Chromosome"/>
</dbReference>
<dbReference type="OMA" id="RIWARAP"/>
<dbReference type="InterPro" id="IPR007050">
    <property type="entry name" value="HTH_bacterioopsin"/>
</dbReference>
<reference evidence="7 9" key="3">
    <citation type="submission" date="2015-07" db="EMBL/GenBank/DDBJ databases">
        <title>Physiological, transcriptional responses and genome re-sequencing of acid resistant extremely thermoacidophilic Metallosphaera sedula SARC-M1.</title>
        <authorList>
            <person name="Ai C."/>
            <person name="McCarthy S."/>
            <person name="Eckrich V."/>
            <person name="Rudrappa D."/>
            <person name="Qiu G."/>
            <person name="Blum P."/>
        </authorList>
    </citation>
    <scope>NUCLEOTIDE SEQUENCE [LARGE SCALE GENOMIC DNA]</scope>
    <source>
        <strain evidence="7 9">SARC-M1</strain>
    </source>
</reference>
<sequence length="212" mass="24069">MRPLLLRVKGPLEVELYVRRSDCRVMQVMGETHTVIEKVSPRTGFTDHLIKTDVTPELKKELRDKGVRVINLGDSRIWARAPSCSACRFFTGSDAMILNAWPLSKDEIVYRLLVPSMGYLKELLSELNKLNMKPRVMKSREATENDTGLTPRQLQALMLAYKKGFFNVERKSSLTDLAKVMGIKPSSAEELLRRALQKVVGEYLKSLEKDGS</sequence>
<dbReference type="Proteomes" id="UP000062398">
    <property type="component" value="Chromosome"/>
</dbReference>
<dbReference type="EMBL" id="CP008822">
    <property type="protein sequence ID" value="AIM27015.1"/>
    <property type="molecule type" value="Genomic_DNA"/>
</dbReference>
<evidence type="ECO:0000313" key="6">
    <source>
        <dbReference type="EMBL" id="AKV82031.1"/>
    </source>
</evidence>
<dbReference type="Proteomes" id="UP000061362">
    <property type="component" value="Chromosome"/>
</dbReference>
<evidence type="ECO:0000259" key="1">
    <source>
        <dbReference type="Pfam" id="PF04967"/>
    </source>
</evidence>
<feature type="domain" description="HTH bat-type" evidence="1">
    <location>
        <begin position="149"/>
        <end position="200"/>
    </location>
</feature>
<evidence type="ECO:0000313" key="12">
    <source>
        <dbReference type="Proteomes" id="UP000062475"/>
    </source>
</evidence>
<dbReference type="Proteomes" id="UP000068832">
    <property type="component" value="Chromosome"/>
</dbReference>
<accession>A0A088E6P5</accession>
<dbReference type="PANTHER" id="PTHR34236">
    <property type="entry name" value="DIMETHYL SULFOXIDE REDUCTASE TRANSCRIPTIONAL ACTIVATOR"/>
    <property type="match status" value="1"/>
</dbReference>
<protein>
    <submittedName>
        <fullName evidence="2">HTH DNA binding domain</fullName>
    </submittedName>
    <submittedName>
        <fullName evidence="3">Transcriptional regulator</fullName>
    </submittedName>
</protein>
<evidence type="ECO:0000313" key="2">
    <source>
        <dbReference type="EMBL" id="AIM27015.1"/>
    </source>
</evidence>
<evidence type="ECO:0000313" key="7">
    <source>
        <dbReference type="EMBL" id="AKV82915.1"/>
    </source>
</evidence>
<dbReference type="Proteomes" id="UP000029084">
    <property type="component" value="Chromosome"/>
</dbReference>
<evidence type="ECO:0000313" key="8">
    <source>
        <dbReference type="Proteomes" id="UP000029084"/>
    </source>
</evidence>
<evidence type="ECO:0000313" key="5">
    <source>
        <dbReference type="EMBL" id="AKV79786.1"/>
    </source>
</evidence>
<evidence type="ECO:0000313" key="13">
    <source>
        <dbReference type="Proteomes" id="UP000068832"/>
    </source>
</evidence>
<proteinExistence type="predicted"/>
<dbReference type="PANTHER" id="PTHR34236:SF1">
    <property type="entry name" value="DIMETHYL SULFOXIDE REDUCTASE TRANSCRIPTIONAL ACTIVATOR"/>
    <property type="match status" value="1"/>
</dbReference>
<dbReference type="EMBL" id="CP012172">
    <property type="protein sequence ID" value="AKV73935.1"/>
    <property type="molecule type" value="Genomic_DNA"/>
</dbReference>
<dbReference type="EMBL" id="CP012176">
    <property type="protein sequence ID" value="AKV82915.1"/>
    <property type="molecule type" value="Genomic_DNA"/>
</dbReference>
<organism evidence="2 8">
    <name type="scientific">Metallosphaera sedula</name>
    <dbReference type="NCBI Taxonomy" id="43687"/>
    <lineage>
        <taxon>Archaea</taxon>
        <taxon>Thermoproteota</taxon>
        <taxon>Thermoprotei</taxon>
        <taxon>Sulfolobales</taxon>
        <taxon>Sulfolobaceae</taxon>
        <taxon>Metallosphaera</taxon>
    </lineage>
</organism>
<dbReference type="Proteomes" id="UP000056255">
    <property type="component" value="Chromosome"/>
</dbReference>
<evidence type="ECO:0000313" key="9">
    <source>
        <dbReference type="Proteomes" id="UP000056255"/>
    </source>
</evidence>
<evidence type="ECO:0000313" key="4">
    <source>
        <dbReference type="EMBL" id="AKV77539.1"/>
    </source>
</evidence>
<evidence type="ECO:0000313" key="3">
    <source>
        <dbReference type="EMBL" id="AKV73935.1"/>
    </source>
</evidence>
<reference evidence="2 8" key="1">
    <citation type="journal article" date="2014" name="J. Bacteriol.">
        <title>Role of an Archaeal PitA Transporter in the Copper and Arsenic Resistance of Metallosphaera sedula, an Extreme Thermoacidophile.</title>
        <authorList>
            <person name="McCarthy S."/>
            <person name="Ai C."/>
            <person name="Wheaton G."/>
            <person name="Tevatia R."/>
            <person name="Eckrich V."/>
            <person name="Kelly R."/>
            <person name="Blum P."/>
        </authorList>
    </citation>
    <scope>NUCLEOTIDE SEQUENCE [LARGE SCALE GENOMIC DNA]</scope>
    <source>
        <strain evidence="2 8">CuR1</strain>
    </source>
</reference>
<dbReference type="AlphaFoldDB" id="A0A088E6P5"/>
<dbReference type="PATRIC" id="fig|43687.5.peg.882"/>
<name>A0A088E6P5_9CREN</name>
<gene>
    <name evidence="2" type="ORF">HA72_0856</name>
    <name evidence="3" type="ORF">MsedA_0872</name>
    <name evidence="4" type="ORF">MsedB_0873</name>
    <name evidence="5" type="ORF">MsedC_0872</name>
    <name evidence="6" type="ORF">MsedD_0873</name>
    <name evidence="7" type="ORF">MsedE_0872</name>
</gene>
<evidence type="ECO:0000313" key="10">
    <source>
        <dbReference type="Proteomes" id="UP000061362"/>
    </source>
</evidence>
<dbReference type="EMBL" id="CP012173">
    <property type="protein sequence ID" value="AKV77539.1"/>
    <property type="molecule type" value="Genomic_DNA"/>
</dbReference>
<reference evidence="10 11" key="2">
    <citation type="journal article" date="2015" name="Genome Announc.">
        <title>Complete Genome Sequences of Evolved Arsenate-Resistant Metallosphaera sedula Strains.</title>
        <authorList>
            <person name="Ai C."/>
            <person name="McCarthy S."/>
            <person name="Schackwitz W."/>
            <person name="Martin J."/>
            <person name="Lipzen A."/>
            <person name="Blum P."/>
        </authorList>
    </citation>
    <scope>NUCLEOTIDE SEQUENCE [LARGE SCALE GENOMIC DNA]</scope>
    <source>
        <strain evidence="5 11">ARS120-1</strain>
        <strain evidence="6 10">ARS120-2</strain>
        <strain evidence="3 13">ARS50-1</strain>
        <strain evidence="4 12">ARS50-2</strain>
    </source>
</reference>
<dbReference type="EMBL" id="CP012175">
    <property type="protein sequence ID" value="AKV82031.1"/>
    <property type="molecule type" value="Genomic_DNA"/>
</dbReference>
<dbReference type="Pfam" id="PF04967">
    <property type="entry name" value="HTH_10"/>
    <property type="match status" value="1"/>
</dbReference>
<evidence type="ECO:0000313" key="11">
    <source>
        <dbReference type="Proteomes" id="UP000062398"/>
    </source>
</evidence>
<dbReference type="EMBL" id="CP012174">
    <property type="protein sequence ID" value="AKV79786.1"/>
    <property type="molecule type" value="Genomic_DNA"/>
</dbReference>